<keyword evidence="1" id="KW-0548">Nucleotidyltransferase</keyword>
<comment type="caution">
    <text evidence="1">The sequence shown here is derived from an EMBL/GenBank/DDBJ whole genome shotgun (WGS) entry which is preliminary data.</text>
</comment>
<organism evidence="1 2">
    <name type="scientific">Operophtera brumata</name>
    <name type="common">Winter moth</name>
    <name type="synonym">Phalaena brumata</name>
    <dbReference type="NCBI Taxonomy" id="104452"/>
    <lineage>
        <taxon>Eukaryota</taxon>
        <taxon>Metazoa</taxon>
        <taxon>Ecdysozoa</taxon>
        <taxon>Arthropoda</taxon>
        <taxon>Hexapoda</taxon>
        <taxon>Insecta</taxon>
        <taxon>Pterygota</taxon>
        <taxon>Neoptera</taxon>
        <taxon>Endopterygota</taxon>
        <taxon>Lepidoptera</taxon>
        <taxon>Glossata</taxon>
        <taxon>Ditrysia</taxon>
        <taxon>Geometroidea</taxon>
        <taxon>Geometridae</taxon>
        <taxon>Larentiinae</taxon>
        <taxon>Operophtera</taxon>
    </lineage>
</organism>
<evidence type="ECO:0000313" key="1">
    <source>
        <dbReference type="EMBL" id="KOB71201.1"/>
    </source>
</evidence>
<keyword evidence="1" id="KW-0808">Transferase</keyword>
<dbReference type="AlphaFoldDB" id="A0A0L7L7E1"/>
<accession>A0A0L7L7E1</accession>
<evidence type="ECO:0000313" key="2">
    <source>
        <dbReference type="Proteomes" id="UP000037510"/>
    </source>
</evidence>
<dbReference type="Proteomes" id="UP000037510">
    <property type="component" value="Unassembled WGS sequence"/>
</dbReference>
<protein>
    <submittedName>
        <fullName evidence="1">Endonuclease-reverse transcriptase</fullName>
    </submittedName>
</protein>
<proteinExistence type="predicted"/>
<name>A0A0L7L7E1_OPEBR</name>
<keyword evidence="1" id="KW-0540">Nuclease</keyword>
<dbReference type="GO" id="GO:0004519">
    <property type="term" value="F:endonuclease activity"/>
    <property type="evidence" value="ECO:0007669"/>
    <property type="project" value="UniProtKB-KW"/>
</dbReference>
<keyword evidence="1" id="KW-0255">Endonuclease</keyword>
<dbReference type="EMBL" id="JTDY01002551">
    <property type="protein sequence ID" value="KOB71201.1"/>
    <property type="molecule type" value="Genomic_DNA"/>
</dbReference>
<dbReference type="GO" id="GO:0003964">
    <property type="term" value="F:RNA-directed DNA polymerase activity"/>
    <property type="evidence" value="ECO:0007669"/>
    <property type="project" value="UniProtKB-KW"/>
</dbReference>
<keyword evidence="2" id="KW-1185">Reference proteome</keyword>
<keyword evidence="1" id="KW-0695">RNA-directed DNA polymerase</keyword>
<keyword evidence="1" id="KW-0378">Hydrolase</keyword>
<reference evidence="1 2" key="1">
    <citation type="journal article" date="2015" name="Genome Biol. Evol.">
        <title>The genome of winter moth (Operophtera brumata) provides a genomic perspective on sexual dimorphism and phenology.</title>
        <authorList>
            <person name="Derks M.F."/>
            <person name="Smit S."/>
            <person name="Salis L."/>
            <person name="Schijlen E."/>
            <person name="Bossers A."/>
            <person name="Mateman C."/>
            <person name="Pijl A.S."/>
            <person name="de Ridder D."/>
            <person name="Groenen M.A."/>
            <person name="Visser M.E."/>
            <person name="Megens H.J."/>
        </authorList>
    </citation>
    <scope>NUCLEOTIDE SEQUENCE [LARGE SCALE GENOMIC DNA]</scope>
    <source>
        <strain evidence="1">WM2013NL</strain>
        <tissue evidence="1">Head and thorax</tissue>
    </source>
</reference>
<gene>
    <name evidence="1" type="ORF">OBRU01_14034</name>
</gene>
<sequence length="190" mass="21401">MRALLAAICLYIRAYRKAFSLLHGISGLILPSTKTTPIRVCNKDFKGSAHVLGYQWFNGSCCEFTSEPLPPLLLIRMCRHAMCRQGQMWDVLNKTECCINRAFGSAVYGKNTIRQNLTPCEHTVRSQVELETITWDVIGLSEVRRKGEDLIKLTSGDLFFYRGHEDSTYGGVGFLIANSMAPSKVYINKK</sequence>